<feature type="compositionally biased region" description="Low complexity" evidence="1">
    <location>
        <begin position="398"/>
        <end position="444"/>
    </location>
</feature>
<keyword evidence="3" id="KW-1185">Reference proteome</keyword>
<protein>
    <submittedName>
        <fullName evidence="2">Uncharacterized protein</fullName>
    </submittedName>
</protein>
<proteinExistence type="predicted"/>
<dbReference type="EMBL" id="KL198017">
    <property type="protein sequence ID" value="KDQ20742.1"/>
    <property type="molecule type" value="Genomic_DNA"/>
</dbReference>
<evidence type="ECO:0000313" key="2">
    <source>
        <dbReference type="EMBL" id="KDQ20742.1"/>
    </source>
</evidence>
<feature type="region of interest" description="Disordered" evidence="1">
    <location>
        <begin position="75"/>
        <end position="303"/>
    </location>
</feature>
<gene>
    <name evidence="2" type="ORF">BOTBODRAFT_40818</name>
</gene>
<reference evidence="3" key="1">
    <citation type="journal article" date="2014" name="Proc. Natl. Acad. Sci. U.S.A.">
        <title>Extensive sampling of basidiomycete genomes demonstrates inadequacy of the white-rot/brown-rot paradigm for wood decay fungi.</title>
        <authorList>
            <person name="Riley R."/>
            <person name="Salamov A.A."/>
            <person name="Brown D.W."/>
            <person name="Nagy L.G."/>
            <person name="Floudas D."/>
            <person name="Held B.W."/>
            <person name="Levasseur A."/>
            <person name="Lombard V."/>
            <person name="Morin E."/>
            <person name="Otillar R."/>
            <person name="Lindquist E.A."/>
            <person name="Sun H."/>
            <person name="LaButti K.M."/>
            <person name="Schmutz J."/>
            <person name="Jabbour D."/>
            <person name="Luo H."/>
            <person name="Baker S.E."/>
            <person name="Pisabarro A.G."/>
            <person name="Walton J.D."/>
            <person name="Blanchette R.A."/>
            <person name="Henrissat B."/>
            <person name="Martin F."/>
            <person name="Cullen D."/>
            <person name="Hibbett D.S."/>
            <person name="Grigoriev I.V."/>
        </authorList>
    </citation>
    <scope>NUCLEOTIDE SEQUENCE [LARGE SCALE GENOMIC DNA]</scope>
    <source>
        <strain evidence="3">FD-172 SS1</strain>
    </source>
</reference>
<accession>A0A067N9E8</accession>
<feature type="compositionally biased region" description="Polar residues" evidence="1">
    <location>
        <begin position="464"/>
        <end position="473"/>
    </location>
</feature>
<feature type="compositionally biased region" description="Low complexity" evidence="1">
    <location>
        <begin position="75"/>
        <end position="87"/>
    </location>
</feature>
<name>A0A067N9E8_BOTB1</name>
<dbReference type="OrthoDB" id="2797886at2759"/>
<feature type="compositionally biased region" description="Polar residues" evidence="1">
    <location>
        <begin position="360"/>
        <end position="369"/>
    </location>
</feature>
<evidence type="ECO:0000256" key="1">
    <source>
        <dbReference type="SAM" id="MobiDB-lite"/>
    </source>
</evidence>
<feature type="region of interest" description="Disordered" evidence="1">
    <location>
        <begin position="454"/>
        <end position="473"/>
    </location>
</feature>
<dbReference type="HOGENOM" id="CLU_425114_0_0_1"/>
<feature type="compositionally biased region" description="Low complexity" evidence="1">
    <location>
        <begin position="138"/>
        <end position="150"/>
    </location>
</feature>
<organism evidence="2 3">
    <name type="scientific">Botryobasidium botryosum (strain FD-172 SS1)</name>
    <dbReference type="NCBI Taxonomy" id="930990"/>
    <lineage>
        <taxon>Eukaryota</taxon>
        <taxon>Fungi</taxon>
        <taxon>Dikarya</taxon>
        <taxon>Basidiomycota</taxon>
        <taxon>Agaricomycotina</taxon>
        <taxon>Agaricomycetes</taxon>
        <taxon>Cantharellales</taxon>
        <taxon>Botryobasidiaceae</taxon>
        <taxon>Botryobasidium</taxon>
    </lineage>
</organism>
<feature type="compositionally biased region" description="Pro residues" evidence="1">
    <location>
        <begin position="371"/>
        <end position="380"/>
    </location>
</feature>
<dbReference type="Proteomes" id="UP000027195">
    <property type="component" value="Unassembled WGS sequence"/>
</dbReference>
<sequence>MSFTPPSPTGPPPPAYEFSQQEFDRKIAHVEDYSLSVSQTRQRYLNSVEEEEFERWDDAVFQANAARYAPLQSYASASAGAGSSSAARPLPNPHHAVAATSSSAPIRPLSIAKKTTPPAPAPYVKDRPSWLADAGLDTPPSSQPITTPPTFQHDTQVPRPRSYSITSSVTDSPPEGRRYVTNSPASIQQTFSHALHDDPEGELDLPPPPFAAVGPSLAGPAYEDVVGRRPTPGAARMQSPQPNHYSHAPPGPPAQQPVHSNYSSLQNRRDSVPTAPRPPSANRRPHTSHSASGPNPRSFGLPPVQFDASIAYAQKSALGDVNMQPKLPAEGATAFYSSAVSSHLAPRPLPPRQPTRQTTSNSYYSSQHNPAVPPPPPPGTAPAFSPSTYGYGGQPVNPQYGQPQAPGQQQGQPYSAGSLYNPYGSSPVSPSPVPQQQYYTQQPAQQYQQYQHPQYYPAPGQPVHTPNPQVAWSGQNVAQESKRWWWWFEMDATPSAIAFFVGPKTQLRGSTHREWQQRHSIIHAFSARVAKHLVSYQWLFQHSFLVLCGKSPVEIKFDVPHRRYHDIWENWRPPSRIAPSTGGPCTAYTWYQPEFRELKISPELLVWYWIYRSPYISRGAARPRQPRSLIAQEKNYSPLPDFWE</sequence>
<evidence type="ECO:0000313" key="3">
    <source>
        <dbReference type="Proteomes" id="UP000027195"/>
    </source>
</evidence>
<feature type="region of interest" description="Disordered" evidence="1">
    <location>
        <begin position="340"/>
        <end position="444"/>
    </location>
</feature>
<feature type="compositionally biased region" description="Polar residues" evidence="1">
    <location>
        <begin position="180"/>
        <end position="192"/>
    </location>
</feature>
<dbReference type="InParanoid" id="A0A067N9E8"/>
<feature type="compositionally biased region" description="Polar residues" evidence="1">
    <location>
        <begin position="257"/>
        <end position="266"/>
    </location>
</feature>
<dbReference type="AlphaFoldDB" id="A0A067N9E8"/>